<dbReference type="EMBL" id="OY660867">
    <property type="protein sequence ID" value="CAJ1055003.1"/>
    <property type="molecule type" value="Genomic_DNA"/>
</dbReference>
<dbReference type="Proteomes" id="UP001178508">
    <property type="component" value="Chromosome 4"/>
</dbReference>
<evidence type="ECO:0000313" key="2">
    <source>
        <dbReference type="EMBL" id="CAJ1055003.1"/>
    </source>
</evidence>
<organism evidence="2 3">
    <name type="scientific">Xyrichtys novacula</name>
    <name type="common">Pearly razorfish</name>
    <name type="synonym">Hemipteronotus novacula</name>
    <dbReference type="NCBI Taxonomy" id="13765"/>
    <lineage>
        <taxon>Eukaryota</taxon>
        <taxon>Metazoa</taxon>
        <taxon>Chordata</taxon>
        <taxon>Craniata</taxon>
        <taxon>Vertebrata</taxon>
        <taxon>Euteleostomi</taxon>
        <taxon>Actinopterygii</taxon>
        <taxon>Neopterygii</taxon>
        <taxon>Teleostei</taxon>
        <taxon>Neoteleostei</taxon>
        <taxon>Acanthomorphata</taxon>
        <taxon>Eupercaria</taxon>
        <taxon>Labriformes</taxon>
        <taxon>Labridae</taxon>
        <taxon>Xyrichtys</taxon>
    </lineage>
</organism>
<keyword evidence="3" id="KW-1185">Reference proteome</keyword>
<proteinExistence type="predicted"/>
<evidence type="ECO:0000256" key="1">
    <source>
        <dbReference type="SAM" id="MobiDB-lite"/>
    </source>
</evidence>
<feature type="region of interest" description="Disordered" evidence="1">
    <location>
        <begin position="1"/>
        <end position="25"/>
    </location>
</feature>
<protein>
    <submittedName>
        <fullName evidence="2">Uncharacterized protein</fullName>
    </submittedName>
</protein>
<accession>A0AAV1F1T4</accession>
<sequence length="63" mass="7344">MNPRRSVKTKACGDKLRYSRQASPNPFERPLRHLRGWLIHSQIRSRTPIHYLLLGMDGGGFLR</sequence>
<evidence type="ECO:0000313" key="3">
    <source>
        <dbReference type="Proteomes" id="UP001178508"/>
    </source>
</evidence>
<name>A0AAV1F1T4_XYRNO</name>
<reference evidence="2" key="1">
    <citation type="submission" date="2023-08" db="EMBL/GenBank/DDBJ databases">
        <authorList>
            <person name="Alioto T."/>
            <person name="Alioto T."/>
            <person name="Gomez Garrido J."/>
        </authorList>
    </citation>
    <scope>NUCLEOTIDE SEQUENCE</scope>
</reference>
<dbReference type="AlphaFoldDB" id="A0AAV1F1T4"/>
<gene>
    <name evidence="2" type="ORF">XNOV1_A001670</name>
</gene>